<feature type="compositionally biased region" description="Polar residues" evidence="1">
    <location>
        <begin position="288"/>
        <end position="298"/>
    </location>
</feature>
<feature type="region of interest" description="Disordered" evidence="1">
    <location>
        <begin position="401"/>
        <end position="464"/>
    </location>
</feature>
<dbReference type="OrthoDB" id="7870459at2"/>
<dbReference type="Gene3D" id="3.30.420.380">
    <property type="match status" value="1"/>
</dbReference>
<dbReference type="RefSeq" id="WP_088214319.1">
    <property type="nucleotide sequence ID" value="NZ_NIPW01000006.1"/>
</dbReference>
<dbReference type="AlphaFoldDB" id="A0A212AF37"/>
<protein>
    <recommendedName>
        <fullName evidence="5">Translation initiation factor 2</fullName>
    </recommendedName>
</protein>
<comment type="caution">
    <text evidence="3">The sequence shown here is derived from an EMBL/GenBank/DDBJ whole genome shotgun (WGS) entry which is preliminary data.</text>
</comment>
<dbReference type="SUPFAM" id="SSF53067">
    <property type="entry name" value="Actin-like ATPase domain"/>
    <property type="match status" value="1"/>
</dbReference>
<keyword evidence="2" id="KW-0812">Transmembrane</keyword>
<feature type="transmembrane region" description="Helical" evidence="2">
    <location>
        <begin position="315"/>
        <end position="336"/>
    </location>
</feature>
<feature type="region of interest" description="Disordered" evidence="1">
    <location>
        <begin position="174"/>
        <end position="211"/>
    </location>
</feature>
<proteinExistence type="predicted"/>
<accession>A0A212AF37</accession>
<feature type="compositionally biased region" description="Basic and acidic residues" evidence="1">
    <location>
        <begin position="174"/>
        <end position="193"/>
    </location>
</feature>
<name>A0A212AF37_9RHOB</name>
<evidence type="ECO:0000256" key="2">
    <source>
        <dbReference type="SAM" id="Phobius"/>
    </source>
</evidence>
<keyword evidence="2" id="KW-0472">Membrane</keyword>
<feature type="region of interest" description="Disordered" evidence="1">
    <location>
        <begin position="263"/>
        <end position="301"/>
    </location>
</feature>
<keyword evidence="2" id="KW-1133">Transmembrane helix</keyword>
<evidence type="ECO:0000313" key="3">
    <source>
        <dbReference type="EMBL" id="OWJ79989.1"/>
    </source>
</evidence>
<dbReference type="EMBL" id="NIPW01000006">
    <property type="protein sequence ID" value="OWJ79989.1"/>
    <property type="molecule type" value="Genomic_DNA"/>
</dbReference>
<sequence>MKPSFTLELAADGIRLFHRTPLGWRTVGAVGLGDPDLGQKVAALRSTALGMEPGVLTTRLAIPNDQILYTRVMAPGPDAASRRRQIRAALEGMTPYAPEELVFDWTGDGREVQVAIVARETLEEAEAFAADSRFAPVAFVAIPPQGQFNGEPFFGQTHLAPALLGPEERVERETVPMRLLDRRPVPVEPKRPAEAAPTASSPGGAKGSVQGSEAMAVDAPGSVGVLSDHVEEGRETHAPAPMAAEPPPLDADVAALAAPAATVRPTAPRPDLPPQESVRHVSPPLQGAASTSPATDAKNTLRAPARERTRMRRGLMLALGLLVLILLVLLGSGLFLGDQRTSRAGQFGLVSAAHAGTLAAPTRPLTAQAAEAETLRGLLARHRPAMLGVAYPVGPRLALTEAPRRRTGAQIDATRPKARPGSRPIAAAPAAPRNMASNDPAPKLSSHRPMPKPAGIAARGQAAAEAENPPVALAVDRPRSRPRNFAPAIAVALAAAVAEPAAPARAAVAAPPQPQMTPPVIAAARQPVVTRSPLAAATESDDEPEPQVVTPRIPTRASVAKQATITKAMNLRDVNLLGVFGTSSNRRALVRLSNGRLQQVKVGDRFDGGQVVAIGASELHYVKSGRGFVLAMPKT</sequence>
<evidence type="ECO:0000313" key="4">
    <source>
        <dbReference type="Proteomes" id="UP000196878"/>
    </source>
</evidence>
<gene>
    <name evidence="3" type="ORF">CDV49_04225</name>
</gene>
<dbReference type="Proteomes" id="UP000196878">
    <property type="component" value="Unassembled WGS sequence"/>
</dbReference>
<dbReference type="InterPro" id="IPR043129">
    <property type="entry name" value="ATPase_NBD"/>
</dbReference>
<organism evidence="3 4">
    <name type="scientific">Haematobacter genomosp. 1</name>
    <dbReference type="NCBI Taxonomy" id="366618"/>
    <lineage>
        <taxon>Bacteria</taxon>
        <taxon>Pseudomonadati</taxon>
        <taxon>Pseudomonadota</taxon>
        <taxon>Alphaproteobacteria</taxon>
        <taxon>Rhodobacterales</taxon>
        <taxon>Paracoccaceae</taxon>
        <taxon>Haematobacter</taxon>
    </lineage>
</organism>
<evidence type="ECO:0000256" key="1">
    <source>
        <dbReference type="SAM" id="MobiDB-lite"/>
    </source>
</evidence>
<keyword evidence="4" id="KW-1185">Reference proteome</keyword>
<feature type="compositionally biased region" description="Low complexity" evidence="1">
    <location>
        <begin position="419"/>
        <end position="436"/>
    </location>
</feature>
<reference evidence="3 4" key="1">
    <citation type="submission" date="2016-12" db="EMBL/GenBank/DDBJ databases">
        <title>Comparison of Traditional DNA-DNA Hybridization with In Silico Genomic Analysis.</title>
        <authorList>
            <person name="Nicholson A.C."/>
            <person name="Humrighouse B.W."/>
            <person name="Graziano J."/>
            <person name="Lasker B."/>
            <person name="Whitney A.M."/>
            <person name="Mcquiston J.R."/>
        </authorList>
    </citation>
    <scope>NUCLEOTIDE SEQUENCE [LARGE SCALE GENOMIC DNA]</scope>
    <source>
        <strain evidence="3 4">H2240</strain>
    </source>
</reference>
<evidence type="ECO:0008006" key="5">
    <source>
        <dbReference type="Google" id="ProtNLM"/>
    </source>
</evidence>
<feature type="compositionally biased region" description="Low complexity" evidence="1">
    <location>
        <begin position="454"/>
        <end position="464"/>
    </location>
</feature>